<evidence type="ECO:0000256" key="11">
    <source>
        <dbReference type="ARBA" id="ARBA00029831"/>
    </source>
</evidence>
<dbReference type="GO" id="GO:0004825">
    <property type="term" value="F:methionine-tRNA ligase activity"/>
    <property type="evidence" value="ECO:0007669"/>
    <property type="project" value="UniProtKB-EC"/>
</dbReference>
<dbReference type="GO" id="GO:0005759">
    <property type="term" value="C:mitochondrial matrix"/>
    <property type="evidence" value="ECO:0007669"/>
    <property type="project" value="UniProtKB-SubCell"/>
</dbReference>
<dbReference type="PANTHER" id="PTHR43326">
    <property type="entry name" value="METHIONYL-TRNA SYNTHETASE"/>
    <property type="match status" value="1"/>
</dbReference>
<dbReference type="Proteomes" id="UP001353858">
    <property type="component" value="Unassembled WGS sequence"/>
</dbReference>
<keyword evidence="5 14" id="KW-0067">ATP-binding</keyword>
<feature type="domain" description="Methionyl-tRNA synthetase anticodon-binding" evidence="16">
    <location>
        <begin position="410"/>
        <end position="513"/>
    </location>
</feature>
<dbReference type="CDD" id="cd00814">
    <property type="entry name" value="MetRS_core"/>
    <property type="match status" value="1"/>
</dbReference>
<dbReference type="FunFam" id="1.10.730.10:FF:000022">
    <property type="entry name" value="Methionyl-tRNA synthetase 2, mitochondrial"/>
    <property type="match status" value="1"/>
</dbReference>
<keyword evidence="4 14" id="KW-0547">Nucleotide-binding</keyword>
<comment type="similarity">
    <text evidence="14">Belongs to the class-I aminoacyl-tRNA synthetase family.</text>
</comment>
<evidence type="ECO:0000313" key="17">
    <source>
        <dbReference type="EMBL" id="KAK4875486.1"/>
    </source>
</evidence>
<dbReference type="EC" id="6.1.1.10" evidence="2"/>
<name>A0AAN7P539_9COLE</name>
<evidence type="ECO:0000256" key="10">
    <source>
        <dbReference type="ARBA" id="ARBA00026124"/>
    </source>
</evidence>
<comment type="caution">
    <text evidence="17">The sequence shown here is derived from an EMBL/GenBank/DDBJ whole genome shotgun (WGS) entry which is preliminary data.</text>
</comment>
<keyword evidence="18" id="KW-1185">Reference proteome</keyword>
<dbReference type="Pfam" id="PF09334">
    <property type="entry name" value="tRNA-synt_1g"/>
    <property type="match status" value="1"/>
</dbReference>
<dbReference type="AlphaFoldDB" id="A0AAN7P539"/>
<evidence type="ECO:0000256" key="8">
    <source>
        <dbReference type="ARBA" id="ARBA00023128"/>
    </source>
</evidence>
<proteinExistence type="inferred from homology"/>
<keyword evidence="8" id="KW-0496">Mitochondrion</keyword>
<dbReference type="Pfam" id="PF19303">
    <property type="entry name" value="Anticodon_3"/>
    <property type="match status" value="1"/>
</dbReference>
<evidence type="ECO:0000256" key="1">
    <source>
        <dbReference type="ARBA" id="ARBA00004305"/>
    </source>
</evidence>
<accession>A0AAN7P539</accession>
<dbReference type="InterPro" id="IPR023457">
    <property type="entry name" value="Met-tRNA_synth_2"/>
</dbReference>
<keyword evidence="3 14" id="KW-0436">Ligase</keyword>
<evidence type="ECO:0000259" key="16">
    <source>
        <dbReference type="Pfam" id="PF19303"/>
    </source>
</evidence>
<evidence type="ECO:0000256" key="6">
    <source>
        <dbReference type="ARBA" id="ARBA00022917"/>
    </source>
</evidence>
<evidence type="ECO:0000256" key="5">
    <source>
        <dbReference type="ARBA" id="ARBA00022840"/>
    </source>
</evidence>
<dbReference type="SUPFAM" id="SSF47323">
    <property type="entry name" value="Anticodon-binding domain of a subclass of class I aminoacyl-tRNA synthetases"/>
    <property type="match status" value="1"/>
</dbReference>
<evidence type="ECO:0000256" key="4">
    <source>
        <dbReference type="ARBA" id="ARBA00022741"/>
    </source>
</evidence>
<evidence type="ECO:0000313" key="18">
    <source>
        <dbReference type="Proteomes" id="UP001353858"/>
    </source>
</evidence>
<organism evidence="17 18">
    <name type="scientific">Aquatica leii</name>
    <dbReference type="NCBI Taxonomy" id="1421715"/>
    <lineage>
        <taxon>Eukaryota</taxon>
        <taxon>Metazoa</taxon>
        <taxon>Ecdysozoa</taxon>
        <taxon>Arthropoda</taxon>
        <taxon>Hexapoda</taxon>
        <taxon>Insecta</taxon>
        <taxon>Pterygota</taxon>
        <taxon>Neoptera</taxon>
        <taxon>Endopterygota</taxon>
        <taxon>Coleoptera</taxon>
        <taxon>Polyphaga</taxon>
        <taxon>Elateriformia</taxon>
        <taxon>Elateroidea</taxon>
        <taxon>Lampyridae</taxon>
        <taxon>Luciolinae</taxon>
        <taxon>Aquatica</taxon>
    </lineage>
</organism>
<dbReference type="EMBL" id="JARPUR010000005">
    <property type="protein sequence ID" value="KAK4875486.1"/>
    <property type="molecule type" value="Genomic_DNA"/>
</dbReference>
<dbReference type="Gene3D" id="2.170.220.10">
    <property type="match status" value="1"/>
</dbReference>
<evidence type="ECO:0000256" key="3">
    <source>
        <dbReference type="ARBA" id="ARBA00022598"/>
    </source>
</evidence>
<comment type="catalytic activity">
    <reaction evidence="13">
        <text>tRNA(Met) + L-methionine + ATP = L-methionyl-tRNA(Met) + AMP + diphosphate</text>
        <dbReference type="Rhea" id="RHEA:13481"/>
        <dbReference type="Rhea" id="RHEA-COMP:9667"/>
        <dbReference type="Rhea" id="RHEA-COMP:9698"/>
        <dbReference type="ChEBI" id="CHEBI:30616"/>
        <dbReference type="ChEBI" id="CHEBI:33019"/>
        <dbReference type="ChEBI" id="CHEBI:57844"/>
        <dbReference type="ChEBI" id="CHEBI:78442"/>
        <dbReference type="ChEBI" id="CHEBI:78530"/>
        <dbReference type="ChEBI" id="CHEBI:456215"/>
        <dbReference type="EC" id="6.1.1.10"/>
    </reaction>
</comment>
<evidence type="ECO:0000256" key="14">
    <source>
        <dbReference type="RuleBase" id="RU363039"/>
    </source>
</evidence>
<dbReference type="GO" id="GO:0006431">
    <property type="term" value="P:methionyl-tRNA aminoacylation"/>
    <property type="evidence" value="ECO:0007669"/>
    <property type="project" value="InterPro"/>
</dbReference>
<evidence type="ECO:0000256" key="12">
    <source>
        <dbReference type="ARBA" id="ARBA00030331"/>
    </source>
</evidence>
<feature type="domain" description="Methionyl/Leucyl tRNA synthetase" evidence="15">
    <location>
        <begin position="15"/>
        <end position="381"/>
    </location>
</feature>
<dbReference type="InterPro" id="IPR014758">
    <property type="entry name" value="Met-tRNA_synth"/>
</dbReference>
<dbReference type="Gene3D" id="3.40.50.620">
    <property type="entry name" value="HUPs"/>
    <property type="match status" value="1"/>
</dbReference>
<dbReference type="SUPFAM" id="SSF52374">
    <property type="entry name" value="Nucleotidylyl transferase"/>
    <property type="match status" value="1"/>
</dbReference>
<evidence type="ECO:0000256" key="7">
    <source>
        <dbReference type="ARBA" id="ARBA00022946"/>
    </source>
</evidence>
<reference evidence="18" key="1">
    <citation type="submission" date="2023-01" db="EMBL/GenBank/DDBJ databases">
        <title>Key to firefly adult light organ development and bioluminescence: homeobox transcription factors regulate luciferase expression and transportation to peroxisome.</title>
        <authorList>
            <person name="Fu X."/>
        </authorList>
    </citation>
    <scope>NUCLEOTIDE SEQUENCE [LARGE SCALE GENOMIC DNA]</scope>
</reference>
<dbReference type="InterPro" id="IPR014729">
    <property type="entry name" value="Rossmann-like_a/b/a_fold"/>
</dbReference>
<protein>
    <recommendedName>
        <fullName evidence="10">Methionine--tRNA ligase, mitochondrial</fullName>
        <ecNumber evidence="2">6.1.1.10</ecNumber>
    </recommendedName>
    <alternativeName>
        <fullName evidence="11">Methionyl-tRNA synthetase 2</fullName>
    </alternativeName>
    <alternativeName>
        <fullName evidence="12">Mitochondrial methionyl-tRNA synthetase</fullName>
    </alternativeName>
</protein>
<keyword evidence="7" id="KW-0809">Transit peptide</keyword>
<evidence type="ECO:0000256" key="2">
    <source>
        <dbReference type="ARBA" id="ARBA00012838"/>
    </source>
</evidence>
<dbReference type="InterPro" id="IPR041872">
    <property type="entry name" value="Anticodon_Met"/>
</dbReference>
<dbReference type="InterPro" id="IPR033911">
    <property type="entry name" value="MetRS_core"/>
</dbReference>
<dbReference type="FunFam" id="2.170.220.10:FF:000001">
    <property type="entry name" value="methionine--tRNA ligase, mitochondrial"/>
    <property type="match status" value="1"/>
</dbReference>
<gene>
    <name evidence="17" type="ORF">RN001_011908</name>
</gene>
<dbReference type="NCBIfam" id="TIGR00398">
    <property type="entry name" value="metG"/>
    <property type="match status" value="1"/>
</dbReference>
<evidence type="ECO:0000259" key="15">
    <source>
        <dbReference type="Pfam" id="PF09334"/>
    </source>
</evidence>
<comment type="subcellular location">
    <subcellularLocation>
        <location evidence="1">Mitochondrion matrix</location>
    </subcellularLocation>
</comment>
<dbReference type="InterPro" id="IPR015413">
    <property type="entry name" value="Methionyl/Leucyl_tRNA_Synth"/>
</dbReference>
<keyword evidence="9 14" id="KW-0030">Aminoacyl-tRNA synthetase</keyword>
<keyword evidence="6 14" id="KW-0648">Protein biosynthesis</keyword>
<dbReference type="InterPro" id="IPR009080">
    <property type="entry name" value="tRNAsynth_Ia_anticodon-bd"/>
</dbReference>
<dbReference type="Gene3D" id="1.10.730.10">
    <property type="entry name" value="Isoleucyl-tRNA Synthetase, Domain 1"/>
    <property type="match status" value="1"/>
</dbReference>
<dbReference type="PRINTS" id="PR01041">
    <property type="entry name" value="TRNASYNTHMET"/>
</dbReference>
<dbReference type="GO" id="GO:0005524">
    <property type="term" value="F:ATP binding"/>
    <property type="evidence" value="ECO:0007669"/>
    <property type="project" value="UniProtKB-KW"/>
</dbReference>
<evidence type="ECO:0000256" key="13">
    <source>
        <dbReference type="ARBA" id="ARBA00047364"/>
    </source>
</evidence>
<sequence>MFLFRRYSTKSSKFYITTPIYYVNADPHIGHLYTSIIADATQRWHRLMNPACTIKFATGTDEHGSKIQQAALINKVPLDFYCAKVSNQYKLMSDQFAVEYTNFIRTTADNHINTVKEFWKSLRRNGHIYSSKYSGWYCVSDETFLTKSQLKEVQNAKGEKVLVSEDSGHPVEWSEEENYMFRLSKFQDELMKWLTKNDVVKPKKFQKILCDLIAKEALADVSVSRPTSRVHWGIKVPDDETQTIYVWLDALVNYLTAVDYPNVNSDTFNQSWPPDVQVIGKDILKFHGVYWPAFLMAADLELPKLFLCHSHWTVEDEKMSKSKNNVISPFNRNELYTSDGLRYFLLREGVSHSDGNYSDVKVTRILNSELADTLGNLLSRCCSNALNPNQVFPEIESEAFQSVVSIDVTKKLIESVINLPDVCQKHYSEFNFYKVVDAIVATLHAGNQFFEYLKPWEFKKAKDFSKLNVVLHVTMETLRICSTILQPIVPNISQQILNKICVPKDKRFWSDLKYQSWNNPNFKTLKLLEGKAVIFQRLAVEEKRMKGNKR</sequence>
<evidence type="ECO:0000256" key="9">
    <source>
        <dbReference type="ARBA" id="ARBA00023146"/>
    </source>
</evidence>
<dbReference type="PANTHER" id="PTHR43326:SF1">
    <property type="entry name" value="METHIONINE--TRNA LIGASE, MITOCHONDRIAL"/>
    <property type="match status" value="1"/>
</dbReference>